<dbReference type="RefSeq" id="WP_036140353.1">
    <property type="nucleotide sequence ID" value="NZ_AVPU01000054.1"/>
</dbReference>
<dbReference type="Proteomes" id="UP000029998">
    <property type="component" value="Unassembled WGS sequence"/>
</dbReference>
<proteinExistence type="predicted"/>
<protein>
    <submittedName>
        <fullName evidence="3">Uncharacterized protein</fullName>
    </submittedName>
</protein>
<dbReference type="STRING" id="1385517.N800_02730"/>
<comment type="caution">
    <text evidence="3">The sequence shown here is derived from an EMBL/GenBank/DDBJ whole genome shotgun (WGS) entry which is preliminary data.</text>
</comment>
<feature type="region of interest" description="Disordered" evidence="1">
    <location>
        <begin position="49"/>
        <end position="77"/>
    </location>
</feature>
<dbReference type="AlphaFoldDB" id="A0A0A0ENE7"/>
<evidence type="ECO:0000256" key="1">
    <source>
        <dbReference type="SAM" id="MobiDB-lite"/>
    </source>
</evidence>
<keyword evidence="2" id="KW-0732">Signal</keyword>
<gene>
    <name evidence="3" type="ORF">N800_02730</name>
</gene>
<feature type="signal peptide" evidence="2">
    <location>
        <begin position="1"/>
        <end position="25"/>
    </location>
</feature>
<feature type="chain" id="PRO_5001969111" evidence="2">
    <location>
        <begin position="26"/>
        <end position="77"/>
    </location>
</feature>
<organism evidence="3 4">
    <name type="scientific">Lysobacter daejeonensis GH1-9</name>
    <dbReference type="NCBI Taxonomy" id="1385517"/>
    <lineage>
        <taxon>Bacteria</taxon>
        <taxon>Pseudomonadati</taxon>
        <taxon>Pseudomonadota</taxon>
        <taxon>Gammaproteobacteria</taxon>
        <taxon>Lysobacterales</taxon>
        <taxon>Lysobacteraceae</taxon>
        <taxon>Aerolutibacter</taxon>
    </lineage>
</organism>
<name>A0A0A0ENE7_9GAMM</name>
<evidence type="ECO:0000313" key="3">
    <source>
        <dbReference type="EMBL" id="KGM51894.1"/>
    </source>
</evidence>
<sequence length="77" mass="8081">MSKLLAVLYLVLSLFGIDVAGSADALCRHTLLPGVCAVKPAVRRHLPTSVPHHCTRAQTGTPASDAPCTPPRPRAAE</sequence>
<accession>A0A0A0ENE7</accession>
<keyword evidence="4" id="KW-1185">Reference proteome</keyword>
<dbReference type="EMBL" id="AVPU01000054">
    <property type="protein sequence ID" value="KGM51894.1"/>
    <property type="molecule type" value="Genomic_DNA"/>
</dbReference>
<evidence type="ECO:0000313" key="4">
    <source>
        <dbReference type="Proteomes" id="UP000029998"/>
    </source>
</evidence>
<reference evidence="3 4" key="1">
    <citation type="submission" date="2013-08" db="EMBL/GenBank/DDBJ databases">
        <title>Genome sequencing of Lysobacter.</title>
        <authorList>
            <person name="Zhang S."/>
            <person name="Wang G."/>
        </authorList>
    </citation>
    <scope>NUCLEOTIDE SEQUENCE [LARGE SCALE GENOMIC DNA]</scope>
    <source>
        <strain evidence="3 4">GH1-9</strain>
    </source>
</reference>
<evidence type="ECO:0000256" key="2">
    <source>
        <dbReference type="SAM" id="SignalP"/>
    </source>
</evidence>
<feature type="compositionally biased region" description="Pro residues" evidence="1">
    <location>
        <begin position="68"/>
        <end position="77"/>
    </location>
</feature>